<name>A0A932GMT1_UNCTE</name>
<dbReference type="EMBL" id="JACPSX010000037">
    <property type="protein sequence ID" value="MBI3013874.1"/>
    <property type="molecule type" value="Genomic_DNA"/>
</dbReference>
<comment type="caution">
    <text evidence="2">The sequence shown here is derived from an EMBL/GenBank/DDBJ whole genome shotgun (WGS) entry which is preliminary data.</text>
</comment>
<feature type="region of interest" description="Disordered" evidence="1">
    <location>
        <begin position="64"/>
        <end position="87"/>
    </location>
</feature>
<dbReference type="AlphaFoldDB" id="A0A932GMT1"/>
<sequence length="87" mass="9949">MKRTQIQLDERTYEALRRQASKKGCSISSLACDLLAQSMGTGKAKRRLTIKDFTFIGAGRSRQDRFSPVSERHDEALEEALTKEHHR</sequence>
<evidence type="ECO:0008006" key="4">
    <source>
        <dbReference type="Google" id="ProtNLM"/>
    </source>
</evidence>
<accession>A0A932GMT1</accession>
<dbReference type="Proteomes" id="UP000741360">
    <property type="component" value="Unassembled WGS sequence"/>
</dbReference>
<proteinExistence type="predicted"/>
<evidence type="ECO:0000313" key="2">
    <source>
        <dbReference type="EMBL" id="MBI3013874.1"/>
    </source>
</evidence>
<evidence type="ECO:0000313" key="3">
    <source>
        <dbReference type="Proteomes" id="UP000741360"/>
    </source>
</evidence>
<gene>
    <name evidence="2" type="ORF">HYY65_02145</name>
</gene>
<protein>
    <recommendedName>
        <fullName evidence="4">Ribbon-helix-helix protein CopG domain-containing protein</fullName>
    </recommendedName>
</protein>
<organism evidence="2 3">
    <name type="scientific">Tectimicrobiota bacterium</name>
    <dbReference type="NCBI Taxonomy" id="2528274"/>
    <lineage>
        <taxon>Bacteria</taxon>
        <taxon>Pseudomonadati</taxon>
        <taxon>Nitrospinota/Tectimicrobiota group</taxon>
        <taxon>Candidatus Tectimicrobiota</taxon>
    </lineage>
</organism>
<reference evidence="2" key="1">
    <citation type="submission" date="2020-07" db="EMBL/GenBank/DDBJ databases">
        <title>Huge and variable diversity of episymbiotic CPR bacteria and DPANN archaea in groundwater ecosystems.</title>
        <authorList>
            <person name="He C.Y."/>
            <person name="Keren R."/>
            <person name="Whittaker M."/>
            <person name="Farag I.F."/>
            <person name="Doudna J."/>
            <person name="Cate J.H.D."/>
            <person name="Banfield J.F."/>
        </authorList>
    </citation>
    <scope>NUCLEOTIDE SEQUENCE</scope>
    <source>
        <strain evidence="2">NC_groundwater_717_Ag_S-0.2um_59_8</strain>
    </source>
</reference>
<evidence type="ECO:0000256" key="1">
    <source>
        <dbReference type="SAM" id="MobiDB-lite"/>
    </source>
</evidence>